<proteinExistence type="predicted"/>
<dbReference type="Pfam" id="PF21990">
    <property type="entry name" value="SH2_1"/>
    <property type="match status" value="1"/>
</dbReference>
<dbReference type="SMART" id="SM00219">
    <property type="entry name" value="TyrKc"/>
    <property type="match status" value="2"/>
</dbReference>
<dbReference type="InterPro" id="IPR019748">
    <property type="entry name" value="FERM_central"/>
</dbReference>
<dbReference type="SUPFAM" id="SSF82895">
    <property type="entry name" value="TSP-1 type 1 repeat"/>
    <property type="match status" value="1"/>
</dbReference>
<evidence type="ECO:0000256" key="23">
    <source>
        <dbReference type="SAM" id="Phobius"/>
    </source>
</evidence>
<keyword evidence="5" id="KW-0808">Transferase</keyword>
<feature type="domain" description="FERM" evidence="26">
    <location>
        <begin position="4"/>
        <end position="301"/>
    </location>
</feature>
<dbReference type="InterPro" id="IPR019749">
    <property type="entry name" value="Band_41_domain"/>
</dbReference>
<dbReference type="GO" id="GO:0005829">
    <property type="term" value="C:cytosol"/>
    <property type="evidence" value="ECO:0007669"/>
    <property type="project" value="TreeGrafter"/>
</dbReference>
<evidence type="ECO:0000259" key="25">
    <source>
        <dbReference type="PROSITE" id="PS50011"/>
    </source>
</evidence>
<dbReference type="SMART" id="SM00130">
    <property type="entry name" value="KR"/>
    <property type="match status" value="4"/>
</dbReference>
<evidence type="ECO:0000313" key="30">
    <source>
        <dbReference type="Proteomes" id="UP000625711"/>
    </source>
</evidence>
<dbReference type="InterPro" id="IPR001245">
    <property type="entry name" value="Ser-Thr/Tyr_kinase_cat_dom"/>
</dbReference>
<dbReference type="PROSITE" id="PS50011">
    <property type="entry name" value="PROTEIN_KINASE_DOM"/>
    <property type="match status" value="2"/>
</dbReference>
<gene>
    <name evidence="29" type="ORF">GWI33_015675</name>
</gene>
<evidence type="ECO:0000259" key="26">
    <source>
        <dbReference type="PROSITE" id="PS50057"/>
    </source>
</evidence>
<evidence type="ECO:0000256" key="4">
    <source>
        <dbReference type="ARBA" id="ARBA00022572"/>
    </source>
</evidence>
<dbReference type="GO" id="GO:0002009">
    <property type="term" value="P:morphogenesis of an epithelium"/>
    <property type="evidence" value="ECO:0007669"/>
    <property type="project" value="UniProtKB-ARBA"/>
</dbReference>
<dbReference type="Pfam" id="PF07714">
    <property type="entry name" value="PK_Tyr_Ser-Thr"/>
    <property type="match status" value="2"/>
</dbReference>
<keyword evidence="3" id="KW-0597">Phosphoprotein</keyword>
<keyword evidence="10 22" id="KW-0067">ATP-binding</keyword>
<comment type="caution">
    <text evidence="20">Lacks conserved residue(s) required for the propagation of feature annotation.</text>
</comment>
<dbReference type="PROSITE" id="PS00107">
    <property type="entry name" value="PROTEIN_KINASE_ATP"/>
    <property type="match status" value="1"/>
</dbReference>
<dbReference type="SMART" id="SM00209">
    <property type="entry name" value="TSP1"/>
    <property type="match status" value="1"/>
</dbReference>
<dbReference type="SMART" id="SM00295">
    <property type="entry name" value="B41"/>
    <property type="match status" value="1"/>
</dbReference>
<dbReference type="GO" id="GO:0005524">
    <property type="term" value="F:ATP binding"/>
    <property type="evidence" value="ECO:0007669"/>
    <property type="project" value="UniProtKB-UniRule"/>
</dbReference>
<keyword evidence="17" id="KW-0325">Glycoprotein</keyword>
<dbReference type="Pfam" id="PF00090">
    <property type="entry name" value="TSP_1"/>
    <property type="match status" value="1"/>
</dbReference>
<feature type="transmembrane region" description="Helical" evidence="23">
    <location>
        <begin position="1769"/>
        <end position="1793"/>
    </location>
</feature>
<dbReference type="InterPro" id="IPR017441">
    <property type="entry name" value="Protein_kinase_ATP_BS"/>
</dbReference>
<evidence type="ECO:0000256" key="3">
    <source>
        <dbReference type="ARBA" id="ARBA00022553"/>
    </source>
</evidence>
<dbReference type="CDD" id="cd00192">
    <property type="entry name" value="PTKc"/>
    <property type="match status" value="1"/>
</dbReference>
<dbReference type="SMART" id="SM00220">
    <property type="entry name" value="S_TKc"/>
    <property type="match status" value="1"/>
</dbReference>
<name>A0A834M9H9_RHYFE</name>
<dbReference type="GO" id="GO:0035556">
    <property type="term" value="P:intracellular signal transduction"/>
    <property type="evidence" value="ECO:0007669"/>
    <property type="project" value="TreeGrafter"/>
</dbReference>
<accession>A0A834M9H9</accession>
<feature type="domain" description="Kringle" evidence="27">
    <location>
        <begin position="493"/>
        <end position="572"/>
    </location>
</feature>
<dbReference type="GO" id="GO:0012505">
    <property type="term" value="C:endomembrane system"/>
    <property type="evidence" value="ECO:0007669"/>
    <property type="project" value="UniProtKB-SubCell"/>
</dbReference>
<evidence type="ECO:0000256" key="18">
    <source>
        <dbReference type="ARBA" id="ARBA00051243"/>
    </source>
</evidence>
<dbReference type="Pfam" id="PF17887">
    <property type="entry name" value="Jak1_Phl"/>
    <property type="match status" value="1"/>
</dbReference>
<feature type="domain" description="Kringle" evidence="27">
    <location>
        <begin position="1089"/>
        <end position="1174"/>
    </location>
</feature>
<dbReference type="InterPro" id="IPR008266">
    <property type="entry name" value="Tyr_kinase_AS"/>
</dbReference>
<dbReference type="Pfam" id="PF18379">
    <property type="entry name" value="FERM_F1"/>
    <property type="match status" value="1"/>
</dbReference>
<protein>
    <recommendedName>
        <fullName evidence="31">Tyrosine-protein kinase receptor</fullName>
    </recommendedName>
</protein>
<dbReference type="SUPFAM" id="SSF56112">
    <property type="entry name" value="Protein kinase-like (PK-like)"/>
    <property type="match status" value="2"/>
</dbReference>
<dbReference type="InterPro" id="IPR041155">
    <property type="entry name" value="FERM_F1"/>
</dbReference>
<keyword evidence="16" id="KW-0675">Receptor</keyword>
<dbReference type="InterPro" id="IPR018056">
    <property type="entry name" value="Kringle_CS"/>
</dbReference>
<keyword evidence="6 23" id="KW-0812">Transmembrane</keyword>
<evidence type="ECO:0000256" key="7">
    <source>
        <dbReference type="ARBA" id="ARBA00022737"/>
    </source>
</evidence>
<dbReference type="InterPro" id="IPR036179">
    <property type="entry name" value="Ig-like_dom_sf"/>
</dbReference>
<dbReference type="PROSITE" id="PS50092">
    <property type="entry name" value="TSP1"/>
    <property type="match status" value="1"/>
</dbReference>
<evidence type="ECO:0000256" key="1">
    <source>
        <dbReference type="ARBA" id="ARBA00004167"/>
    </source>
</evidence>
<dbReference type="InterPro" id="IPR000884">
    <property type="entry name" value="TSP1_rpt"/>
</dbReference>
<evidence type="ECO:0000256" key="6">
    <source>
        <dbReference type="ARBA" id="ARBA00022692"/>
    </source>
</evidence>
<dbReference type="GO" id="GO:0009887">
    <property type="term" value="P:animal organ morphogenesis"/>
    <property type="evidence" value="ECO:0007669"/>
    <property type="project" value="UniProtKB-ARBA"/>
</dbReference>
<keyword evidence="8 22" id="KW-0547">Nucleotide-binding</keyword>
<dbReference type="Gene3D" id="2.40.20.10">
    <property type="entry name" value="Plasminogen Kringle 4"/>
    <property type="match status" value="4"/>
</dbReference>
<dbReference type="Gene3D" id="3.30.505.10">
    <property type="entry name" value="SH2 domain"/>
    <property type="match status" value="1"/>
</dbReference>
<dbReference type="Gene3D" id="2.60.40.10">
    <property type="entry name" value="Immunoglobulins"/>
    <property type="match status" value="1"/>
</dbReference>
<dbReference type="GO" id="GO:0007259">
    <property type="term" value="P:cell surface receptor signaling pathway via JAK-STAT"/>
    <property type="evidence" value="ECO:0007669"/>
    <property type="project" value="TreeGrafter"/>
</dbReference>
<dbReference type="SUPFAM" id="SSF55550">
    <property type="entry name" value="SH2 domain"/>
    <property type="match status" value="1"/>
</dbReference>
<dbReference type="PANTHER" id="PTHR45807">
    <property type="entry name" value="TYROSINE-PROTEIN KINASE HOPSCOTCH"/>
    <property type="match status" value="1"/>
</dbReference>
<dbReference type="CDD" id="cd09921">
    <property type="entry name" value="SH2_Jak_family"/>
    <property type="match status" value="1"/>
</dbReference>
<keyword evidence="12 21" id="KW-0727">SH2 domain</keyword>
<keyword evidence="7" id="KW-0677">Repeat</keyword>
<dbReference type="GO" id="GO:0005126">
    <property type="term" value="F:cytokine receptor binding"/>
    <property type="evidence" value="ECO:0007669"/>
    <property type="project" value="TreeGrafter"/>
</dbReference>
<dbReference type="FunFam" id="2.20.100.10:FF:000001">
    <property type="entry name" value="semaphorin-5A isoform X1"/>
    <property type="match status" value="1"/>
</dbReference>
<dbReference type="OrthoDB" id="1915767at2759"/>
<dbReference type="PROSITE" id="PS00109">
    <property type="entry name" value="PROTEIN_KINASE_TYR"/>
    <property type="match status" value="1"/>
</dbReference>
<dbReference type="InterPro" id="IPR013783">
    <property type="entry name" value="Ig-like_fold"/>
</dbReference>
<dbReference type="InterPro" id="IPR011009">
    <property type="entry name" value="Kinase-like_dom_sf"/>
</dbReference>
<dbReference type="PROSITE" id="PS50001">
    <property type="entry name" value="SH2"/>
    <property type="match status" value="1"/>
</dbReference>
<dbReference type="InterPro" id="IPR000299">
    <property type="entry name" value="FERM_domain"/>
</dbReference>
<dbReference type="InterPro" id="IPR000980">
    <property type="entry name" value="SH2"/>
</dbReference>
<keyword evidence="14" id="KW-0829">Tyrosine-protein kinase</keyword>
<dbReference type="GO" id="GO:0030182">
    <property type="term" value="P:neuron differentiation"/>
    <property type="evidence" value="ECO:0007669"/>
    <property type="project" value="UniProtKB-ARBA"/>
</dbReference>
<dbReference type="CDD" id="cd00108">
    <property type="entry name" value="KR"/>
    <property type="match status" value="1"/>
</dbReference>
<dbReference type="PANTHER" id="PTHR45807:SF7">
    <property type="entry name" value="TYROSINE-PROTEIN KINASE HOPSCOTCH"/>
    <property type="match status" value="1"/>
</dbReference>
<evidence type="ECO:0000256" key="19">
    <source>
        <dbReference type="ARBA" id="ARBA00051245"/>
    </source>
</evidence>
<evidence type="ECO:0000256" key="8">
    <source>
        <dbReference type="ARBA" id="ARBA00022741"/>
    </source>
</evidence>
<dbReference type="InterPro" id="IPR041381">
    <property type="entry name" value="JAK1-3/TYK2_PHL_dom"/>
</dbReference>
<dbReference type="InterPro" id="IPR036383">
    <property type="entry name" value="TSP1_rpt_sf"/>
</dbReference>
<dbReference type="InterPro" id="IPR000001">
    <property type="entry name" value="Kringle"/>
</dbReference>
<evidence type="ECO:0000256" key="22">
    <source>
        <dbReference type="PROSITE-ProRule" id="PRU10141"/>
    </source>
</evidence>
<evidence type="ECO:0000256" key="14">
    <source>
        <dbReference type="ARBA" id="ARBA00023137"/>
    </source>
</evidence>
<evidence type="ECO:0000256" key="9">
    <source>
        <dbReference type="ARBA" id="ARBA00022777"/>
    </source>
</evidence>
<dbReference type="GO" id="GO:0019221">
    <property type="term" value="P:cytokine-mediated signaling pathway"/>
    <property type="evidence" value="ECO:0007669"/>
    <property type="project" value="TreeGrafter"/>
</dbReference>
<feature type="domain" description="Ig-like" evidence="28">
    <location>
        <begin position="1548"/>
        <end position="1642"/>
    </location>
</feature>
<comment type="catalytic activity">
    <reaction evidence="19">
        <text>L-tyrosyl-[protein] + ATP = O-phospho-L-tyrosyl-[protein] + ADP + H(+)</text>
        <dbReference type="Rhea" id="RHEA:10596"/>
        <dbReference type="Rhea" id="RHEA-COMP:10136"/>
        <dbReference type="Rhea" id="RHEA-COMP:20101"/>
        <dbReference type="ChEBI" id="CHEBI:15378"/>
        <dbReference type="ChEBI" id="CHEBI:30616"/>
        <dbReference type="ChEBI" id="CHEBI:46858"/>
        <dbReference type="ChEBI" id="CHEBI:61978"/>
        <dbReference type="ChEBI" id="CHEBI:456216"/>
        <dbReference type="EC" id="2.7.10.2"/>
    </reaction>
</comment>
<dbReference type="InterPro" id="IPR038178">
    <property type="entry name" value="Kringle_sf"/>
</dbReference>
<dbReference type="PROSITE" id="PS50835">
    <property type="entry name" value="IG_LIKE"/>
    <property type="match status" value="1"/>
</dbReference>
<evidence type="ECO:0000256" key="20">
    <source>
        <dbReference type="PROSITE-ProRule" id="PRU00121"/>
    </source>
</evidence>
<dbReference type="Pfam" id="PF00051">
    <property type="entry name" value="Kringle"/>
    <property type="match status" value="3"/>
</dbReference>
<evidence type="ECO:0000256" key="13">
    <source>
        <dbReference type="ARBA" id="ARBA00023136"/>
    </source>
</evidence>
<dbReference type="InterPro" id="IPR000719">
    <property type="entry name" value="Prot_kinase_dom"/>
</dbReference>
<keyword evidence="4 20" id="KW-0420">Kringle</keyword>
<evidence type="ECO:0000256" key="16">
    <source>
        <dbReference type="ARBA" id="ARBA00023170"/>
    </source>
</evidence>
<dbReference type="InterPro" id="IPR013806">
    <property type="entry name" value="Kringle-like"/>
</dbReference>
<dbReference type="GO" id="GO:0004714">
    <property type="term" value="F:transmembrane receptor protein tyrosine kinase activity"/>
    <property type="evidence" value="ECO:0007669"/>
    <property type="project" value="UniProtKB-EC"/>
</dbReference>
<evidence type="ECO:0000259" key="27">
    <source>
        <dbReference type="PROSITE" id="PS50070"/>
    </source>
</evidence>
<evidence type="ECO:0000313" key="29">
    <source>
        <dbReference type="EMBL" id="KAF7271455.1"/>
    </source>
</evidence>
<dbReference type="GO" id="GO:0071944">
    <property type="term" value="C:cell periphery"/>
    <property type="evidence" value="ECO:0007669"/>
    <property type="project" value="UniProtKB-ARBA"/>
</dbReference>
<keyword evidence="13 23" id="KW-0472">Membrane</keyword>
<organism evidence="29 30">
    <name type="scientific">Rhynchophorus ferrugineus</name>
    <name type="common">Red palm weevil</name>
    <name type="synonym">Curculio ferrugineus</name>
    <dbReference type="NCBI Taxonomy" id="354439"/>
    <lineage>
        <taxon>Eukaryota</taxon>
        <taxon>Metazoa</taxon>
        <taxon>Ecdysozoa</taxon>
        <taxon>Arthropoda</taxon>
        <taxon>Hexapoda</taxon>
        <taxon>Insecta</taxon>
        <taxon>Pterygota</taxon>
        <taxon>Neoptera</taxon>
        <taxon>Endopterygota</taxon>
        <taxon>Coleoptera</taxon>
        <taxon>Polyphaga</taxon>
        <taxon>Cucujiformia</taxon>
        <taxon>Curculionidae</taxon>
        <taxon>Dryophthorinae</taxon>
        <taxon>Rhynchophorus</taxon>
    </lineage>
</organism>
<feature type="domain" description="Kringle" evidence="27">
    <location>
        <begin position="1005"/>
        <end position="1082"/>
    </location>
</feature>
<dbReference type="GO" id="GO:0004715">
    <property type="term" value="F:non-membrane spanning protein tyrosine kinase activity"/>
    <property type="evidence" value="ECO:0007669"/>
    <property type="project" value="UniProtKB-EC"/>
</dbReference>
<dbReference type="InterPro" id="IPR051286">
    <property type="entry name" value="JAK"/>
</dbReference>
<comment type="catalytic activity">
    <reaction evidence="18">
        <text>L-tyrosyl-[protein] + ATP = O-phospho-L-tyrosyl-[protein] + ADP + H(+)</text>
        <dbReference type="Rhea" id="RHEA:10596"/>
        <dbReference type="Rhea" id="RHEA-COMP:10136"/>
        <dbReference type="Rhea" id="RHEA-COMP:20101"/>
        <dbReference type="ChEBI" id="CHEBI:15378"/>
        <dbReference type="ChEBI" id="CHEBI:30616"/>
        <dbReference type="ChEBI" id="CHEBI:46858"/>
        <dbReference type="ChEBI" id="CHEBI:61978"/>
        <dbReference type="ChEBI" id="CHEBI:456216"/>
        <dbReference type="EC" id="2.7.10.1"/>
    </reaction>
</comment>
<evidence type="ECO:0000256" key="21">
    <source>
        <dbReference type="PROSITE-ProRule" id="PRU00191"/>
    </source>
</evidence>
<dbReference type="GO" id="GO:0048468">
    <property type="term" value="P:cell development"/>
    <property type="evidence" value="ECO:0007669"/>
    <property type="project" value="UniProtKB-ARBA"/>
</dbReference>
<keyword evidence="9" id="KW-0418">Kinase</keyword>
<feature type="domain" description="SH2" evidence="24">
    <location>
        <begin position="320"/>
        <end position="401"/>
    </location>
</feature>
<evidence type="ECO:0000256" key="2">
    <source>
        <dbReference type="ARBA" id="ARBA00004308"/>
    </source>
</evidence>
<dbReference type="InterPro" id="IPR007110">
    <property type="entry name" value="Ig-like_dom"/>
</dbReference>
<dbReference type="PRINTS" id="PR00109">
    <property type="entry name" value="TYRKINASE"/>
</dbReference>
<keyword evidence="15" id="KW-1015">Disulfide bond</keyword>
<dbReference type="GO" id="GO:0051130">
    <property type="term" value="P:positive regulation of cellular component organization"/>
    <property type="evidence" value="ECO:0007669"/>
    <property type="project" value="UniProtKB-ARBA"/>
</dbReference>
<dbReference type="EMBL" id="JAACXV010013962">
    <property type="protein sequence ID" value="KAF7271455.1"/>
    <property type="molecule type" value="Genomic_DNA"/>
</dbReference>
<evidence type="ECO:0000259" key="24">
    <source>
        <dbReference type="PROSITE" id="PS50001"/>
    </source>
</evidence>
<evidence type="ECO:0000259" key="28">
    <source>
        <dbReference type="PROSITE" id="PS50835"/>
    </source>
</evidence>
<dbReference type="GO" id="GO:0050793">
    <property type="term" value="P:regulation of developmental process"/>
    <property type="evidence" value="ECO:0007669"/>
    <property type="project" value="UniProtKB-ARBA"/>
</dbReference>
<sequence length="2424" mass="276256">MAEPNLTIHLALDKKPISIPIQGSLTAEDVCIEVSKSLKIGTLARHLFALRVSGKQVFLPPSYIFQEKQSLDFRIRFKVAHIGKLRKVDVKAYDYYFHQARTDVLENKVPGLVYEKYKKELVGLGITDMYRVILETGVTREMIASDYKKYLPKDVLKKHAFFIKKPIYDNLGMLQNSQLDAPYVKAEYIRQLDLIAPEYLSESYKAVTDLDGQHPYAITVKLSPFLANEPGLKYCLESKKDTWILICTIEDLGFIAIRKDGAIEISRKNGIPFYLKFPSIDNMYSFISLMDGYYRLTCKWTFNLCREVSTPSLKKLHMMKCHGPVGGEFSYAKLESKRANRMGCFIIRESETNYNNYYIDVCMKDSLKPKTFKLERIKDDEFIFNDDLTRYRTVHQLIEAYNDPYGMVYLQECIPPSEYDVSPLLLCRNESVVGDSLTDSSSLNVLIPTGPVCINYKDLQLSDMRVSFVFCSILICLAAGDELTDFGKCKVSGLGVEYTGEIAKTESGVRCQSWSMELPHKIDTNLTDDKFPDGSKKAARNYCRNPDRRPDGPWCYTISADLIYETCAIPFCSFSQCRATGPGSEYGGVHRRTVSGRKCLKWDKDRSKVLIGGNYTKVAKANRSSFPENSASKAKNYCRNPSGDLGGPWCLVENDEQDYIEKEYCDIPFCDDRECSVFARNYQTYTHYTDFNGSAMASLKFDLKLWNSDDFNNASARLVLSVLALPLTGKEIDVLGVGVEIFISNKQSGLRFGNKDKPDFEDTPGLLTSTNFTTFALSWDRGFITFGVEGRMRPIFLAEIRTKNNLLGFQRDKFDFYSVQGTNVLWNIPFCLEDDECDVHTTTGGLFQRFWPLRQKDIVYDLYLYVRAFHSASLLITASPVSDYPHFKMVLYGPNGFTRFTVKEHEGASEVVLKEIQLEDIVSYWEWSEFSVSFFANSLQIYMKKAIGMHSILEEKHDIFRTLRWFSVGSANGVAHWSFYCAPPEFARPPVALLPECALNPNEPDYKGTQDVTSSGLPCLPWSGAKMLPPEAEGMYPDWTARLQARNYCRDPVGGGQGTFCYALSRNSTKTIEKRFCRLRRCKSQLCKMAGTGNDFIGQVSVTRGNRMCDSWDPNPETAVHFNYMFTFNDSYFAEMKASDARNFCRNPSRDVSGSWCYTTDPEVVQDLCGIKDCDKPEECTVIVSGSSKDRKIYVLPQWKEEGLHGGLRFSLKEWNPDLLSGFSFSLYPRNGRGEIELIIGADMNEKVELYLNGKLMEKKTFPHLILAGKWTDFWLQVRKGEVLLGFKGVPTALFEWKHQQSSEVFEPAFLSYRTLYDTMPIGVFFDCEECHTENTTEGSFLNFLPVGLHSTEENTVHRNLTLKIRGVGIAWISFTWVTNNFNSYLLKIDALNDVVGFYRVEPPPRSMEGQMFPLVEVPVPHRIIPTNWSHLLVAWTERRFYVELNHEPVFHHDNDRPLLLYWFSVAAAAGWITWSANCEPLDLDGPPVDGGWSEWSPWSCTVSCGGGEGYRTRTCSNPHPNIFGKLCQGTPTATGQCNDFPCGDISPDTLDLIHKNLQSNSYSFLVDEDSAVLLRNERELLKQVKKESPEAFVEWTLNGIFIGQNRRVSFEGDDISIRQAKPSDAGTYVCMVYRINQRRVVLKVITLAVKSRKFDVDTRATWSYTLQCHSVILGYVYTDLSLMLMLNGGTYLDYGTTTLAAVNSHTLDPLNRSHTGNWSCVVQQKDLGLKWTTNYVRVNVKKRPNFYTNLMEDRLTAPLFGHFRSEDAVLAALIVFTVFVFLLTVVFLFVYFKGMWKIARGKKMEVALKALKQQSPEQYLKEFLNLAGQWAFLKSTAVVRFFGIAIAVNNVSLVTEYFKLGPLDQYLRDNCHIIKTVDLIEAASNLASAVWHLKENDIVHGKIRCRKLMVNCHEENAFTVKLSDPGLCKKYEPCEIHWIPVECYTTLDYAKRSTAADVWALATTLYEIFNYGKVMPNTDHVQTMRWYKSGKRLPQPQGCPEEIYTLMMECWHADPHRRKQPQEISRDINQLLYQVYNSRKKHPYDTIKKTHTVSSNYSLNSNNTDTTDLYELTSASNPEVWSNLSESSFSNASSQHWLLSSQDLTFDSSFGDSSDITRLFSNMNFTNTTSLSSLNSIQSIFELDDECSVVLQGRIGMGFYGDVYKGTLEYFTNEDVRIVAVKKLKSSSVSSCLEDFEREIKIMKTLKHPNIVEILGVLRDPEILLVMEFVQHGSLQSYLKINRETLQTKQLLKYASNIASGMDYLGKKNIVHRDLAARNILVVDDNHVKISDFGLAQFMGTNDYYILKNPNRELPIKWYAPESLGEGKFSVKSDVWSYGVTLYEMFNFGEEPPTLANIDKVPEGQEQQVLLSAIMSGARFPCPPTCPQAIYARLMYPCWQNDPHTRPPFSQVVTEVEDLLTQY</sequence>
<dbReference type="GO" id="GO:0016020">
    <property type="term" value="C:membrane"/>
    <property type="evidence" value="ECO:0007669"/>
    <property type="project" value="UniProtKB-SubCell"/>
</dbReference>
<dbReference type="FunFam" id="1.10.510.10:FF:001512">
    <property type="entry name" value="Receptor tyrosine-protein kinase erbB-2"/>
    <property type="match status" value="1"/>
</dbReference>
<dbReference type="SUPFAM" id="SSF57440">
    <property type="entry name" value="Kringle-like"/>
    <property type="match status" value="4"/>
</dbReference>
<feature type="domain" description="Protein kinase" evidence="25">
    <location>
        <begin position="1777"/>
        <end position="2033"/>
    </location>
</feature>
<feature type="binding site" evidence="22">
    <location>
        <position position="2184"/>
    </location>
    <ligand>
        <name>ATP</name>
        <dbReference type="ChEBI" id="CHEBI:30616"/>
    </ligand>
</feature>
<dbReference type="SUPFAM" id="SSF48726">
    <property type="entry name" value="Immunoglobulin"/>
    <property type="match status" value="1"/>
</dbReference>
<feature type="domain" description="Protein kinase" evidence="25">
    <location>
        <begin position="2150"/>
        <end position="2421"/>
    </location>
</feature>
<dbReference type="PRINTS" id="PR00018">
    <property type="entry name" value="KRINGLE"/>
</dbReference>
<evidence type="ECO:0008006" key="31">
    <source>
        <dbReference type="Google" id="ProtNLM"/>
    </source>
</evidence>
<evidence type="ECO:0000256" key="10">
    <source>
        <dbReference type="ARBA" id="ARBA00022840"/>
    </source>
</evidence>
<dbReference type="Gene3D" id="1.10.510.10">
    <property type="entry name" value="Transferase(Phosphotransferase) domain 1"/>
    <property type="match status" value="2"/>
</dbReference>
<dbReference type="Proteomes" id="UP000625711">
    <property type="component" value="Unassembled WGS sequence"/>
</dbReference>
<evidence type="ECO:0000256" key="5">
    <source>
        <dbReference type="ARBA" id="ARBA00022679"/>
    </source>
</evidence>
<keyword evidence="30" id="KW-1185">Reference proteome</keyword>
<feature type="domain" description="Kringle" evidence="27">
    <location>
        <begin position="581"/>
        <end position="670"/>
    </location>
</feature>
<evidence type="ECO:0000256" key="15">
    <source>
        <dbReference type="ARBA" id="ARBA00023157"/>
    </source>
</evidence>
<comment type="caution">
    <text evidence="29">The sequence shown here is derived from an EMBL/GenBank/DDBJ whole genome shotgun (WGS) entry which is preliminary data.</text>
</comment>
<dbReference type="InterPro" id="IPR036860">
    <property type="entry name" value="SH2_dom_sf"/>
</dbReference>
<comment type="subcellular location">
    <subcellularLocation>
        <location evidence="2">Endomembrane system</location>
    </subcellularLocation>
    <subcellularLocation>
        <location evidence="1">Membrane</location>
        <topology evidence="1">Single-pass membrane protein</topology>
    </subcellularLocation>
</comment>
<dbReference type="PROSITE" id="PS50070">
    <property type="entry name" value="KRINGLE_2"/>
    <property type="match status" value="4"/>
</dbReference>
<evidence type="ECO:0000256" key="17">
    <source>
        <dbReference type="ARBA" id="ARBA00023180"/>
    </source>
</evidence>
<dbReference type="Gene3D" id="2.20.100.10">
    <property type="entry name" value="Thrombospondin type-1 (TSP1) repeat"/>
    <property type="match status" value="1"/>
</dbReference>
<dbReference type="PROSITE" id="PS50057">
    <property type="entry name" value="FERM_3"/>
    <property type="match status" value="1"/>
</dbReference>
<evidence type="ECO:0000256" key="12">
    <source>
        <dbReference type="ARBA" id="ARBA00022999"/>
    </source>
</evidence>
<dbReference type="PROSITE" id="PS00021">
    <property type="entry name" value="KRINGLE_1"/>
    <property type="match status" value="3"/>
</dbReference>
<keyword evidence="11 23" id="KW-1133">Transmembrane helix</keyword>
<dbReference type="InterPro" id="IPR020635">
    <property type="entry name" value="Tyr_kinase_cat_dom"/>
</dbReference>
<reference evidence="29" key="1">
    <citation type="submission" date="2020-08" db="EMBL/GenBank/DDBJ databases">
        <title>Genome sequencing and assembly of the red palm weevil Rhynchophorus ferrugineus.</title>
        <authorList>
            <person name="Dias G.B."/>
            <person name="Bergman C.M."/>
            <person name="Manee M."/>
        </authorList>
    </citation>
    <scope>NUCLEOTIDE SEQUENCE</scope>
    <source>
        <strain evidence="29">AA-2017</strain>
        <tissue evidence="29">Whole larva</tissue>
    </source>
</reference>
<evidence type="ECO:0000256" key="11">
    <source>
        <dbReference type="ARBA" id="ARBA00022989"/>
    </source>
</evidence>
<dbReference type="CDD" id="cd14473">
    <property type="entry name" value="FERM_B-lobe"/>
    <property type="match status" value="1"/>
</dbReference>